<dbReference type="PANTHER" id="PTHR43854:SF1">
    <property type="entry name" value="INDOLEPYRUVATE OXIDOREDUCTASE SUBUNIT IORB"/>
    <property type="match status" value="1"/>
</dbReference>
<sequence length="216" mass="23808">MGFWGSLRVETSTNKLPSISRKEKFILDTTNILICGVGGQGLVLTTKILAEAAFEEDYDLKTSDVIGLSQRGGMVWGSVRFGKKIYSALIPDGEADILLAMEELEGLRWSSSLKTGGKVILNEHKTFPNRILIEKEEYPESINETLVNKGFEIFSVNANKAAKGLNNIKVVNLVLLGKLSTFLSLSLSTWEKVIEKNVPPSTVDLNKKAFMLGRTL</sequence>
<dbReference type="Proteomes" id="UP000632377">
    <property type="component" value="Unassembled WGS sequence"/>
</dbReference>
<evidence type="ECO:0000256" key="1">
    <source>
        <dbReference type="ARBA" id="ARBA00023002"/>
    </source>
</evidence>
<evidence type="ECO:0000259" key="2">
    <source>
        <dbReference type="Pfam" id="PF01558"/>
    </source>
</evidence>
<evidence type="ECO:0000313" key="3">
    <source>
        <dbReference type="EMBL" id="MBL4934710.1"/>
    </source>
</evidence>
<organism evidence="3 4">
    <name type="scientific">Clostridium rhizosphaerae</name>
    <dbReference type="NCBI Taxonomy" id="2803861"/>
    <lineage>
        <taxon>Bacteria</taxon>
        <taxon>Bacillati</taxon>
        <taxon>Bacillota</taxon>
        <taxon>Clostridia</taxon>
        <taxon>Eubacteriales</taxon>
        <taxon>Clostridiaceae</taxon>
        <taxon>Clostridium</taxon>
    </lineage>
</organism>
<name>A0ABS1T5V0_9CLOT</name>
<dbReference type="Gene3D" id="3.40.920.10">
    <property type="entry name" value="Pyruvate-ferredoxin oxidoreductase, PFOR, domain III"/>
    <property type="match status" value="1"/>
</dbReference>
<comment type="caution">
    <text evidence="3">The sequence shown here is derived from an EMBL/GenBank/DDBJ whole genome shotgun (WGS) entry which is preliminary data.</text>
</comment>
<dbReference type="InterPro" id="IPR019752">
    <property type="entry name" value="Pyrv/ketoisovalerate_OxRed_cat"/>
</dbReference>
<dbReference type="PANTHER" id="PTHR43854">
    <property type="entry name" value="INDOLEPYRUVATE OXIDOREDUCTASE SUBUNIT IORB"/>
    <property type="match status" value="1"/>
</dbReference>
<proteinExistence type="predicted"/>
<dbReference type="InterPro" id="IPR002869">
    <property type="entry name" value="Pyrv_flavodox_OxRed_cen"/>
</dbReference>
<feature type="domain" description="Pyruvate/ketoisovalerate oxidoreductase catalytic" evidence="2">
    <location>
        <begin position="38"/>
        <end position="214"/>
    </location>
</feature>
<dbReference type="InterPro" id="IPR052198">
    <property type="entry name" value="IorB_Oxidoreductase"/>
</dbReference>
<dbReference type="EMBL" id="JAESWC010000001">
    <property type="protein sequence ID" value="MBL4934710.1"/>
    <property type="molecule type" value="Genomic_DNA"/>
</dbReference>
<keyword evidence="1" id="KW-0560">Oxidoreductase</keyword>
<gene>
    <name evidence="3" type="ORF">JK636_02940</name>
</gene>
<keyword evidence="4" id="KW-1185">Reference proteome</keyword>
<evidence type="ECO:0000313" key="4">
    <source>
        <dbReference type="Proteomes" id="UP000632377"/>
    </source>
</evidence>
<dbReference type="SUPFAM" id="SSF53323">
    <property type="entry name" value="Pyruvate-ferredoxin oxidoreductase, PFOR, domain III"/>
    <property type="match status" value="1"/>
</dbReference>
<accession>A0ABS1T5V0</accession>
<dbReference type="Pfam" id="PF01558">
    <property type="entry name" value="POR"/>
    <property type="match status" value="1"/>
</dbReference>
<protein>
    <submittedName>
        <fullName evidence="3">Indolepyruvate oxidoreductase subunit beta</fullName>
    </submittedName>
</protein>
<reference evidence="3 4" key="1">
    <citation type="submission" date="2021-01" db="EMBL/GenBank/DDBJ databases">
        <title>Genome public.</title>
        <authorList>
            <person name="Liu C."/>
            <person name="Sun Q."/>
        </authorList>
    </citation>
    <scope>NUCLEOTIDE SEQUENCE [LARGE SCALE GENOMIC DNA]</scope>
    <source>
        <strain evidence="3 4">YIM B02515</strain>
    </source>
</reference>